<name>A0A210PRY1_MIZYE</name>
<dbReference type="EMBL" id="NEDP02005537">
    <property type="protein sequence ID" value="OWF39238.1"/>
    <property type="molecule type" value="Genomic_DNA"/>
</dbReference>
<evidence type="ECO:0000313" key="1">
    <source>
        <dbReference type="EMBL" id="OWF39238.1"/>
    </source>
</evidence>
<dbReference type="Proteomes" id="UP000242188">
    <property type="component" value="Unassembled WGS sequence"/>
</dbReference>
<keyword evidence="2" id="KW-1185">Reference proteome</keyword>
<comment type="caution">
    <text evidence="1">The sequence shown here is derived from an EMBL/GenBank/DDBJ whole genome shotgun (WGS) entry which is preliminary data.</text>
</comment>
<dbReference type="AlphaFoldDB" id="A0A210PRY1"/>
<dbReference type="OrthoDB" id="6181589at2759"/>
<evidence type="ECO:0000313" key="2">
    <source>
        <dbReference type="Proteomes" id="UP000242188"/>
    </source>
</evidence>
<proteinExistence type="predicted"/>
<organism evidence="1 2">
    <name type="scientific">Mizuhopecten yessoensis</name>
    <name type="common">Japanese scallop</name>
    <name type="synonym">Patinopecten yessoensis</name>
    <dbReference type="NCBI Taxonomy" id="6573"/>
    <lineage>
        <taxon>Eukaryota</taxon>
        <taxon>Metazoa</taxon>
        <taxon>Spiralia</taxon>
        <taxon>Lophotrochozoa</taxon>
        <taxon>Mollusca</taxon>
        <taxon>Bivalvia</taxon>
        <taxon>Autobranchia</taxon>
        <taxon>Pteriomorphia</taxon>
        <taxon>Pectinida</taxon>
        <taxon>Pectinoidea</taxon>
        <taxon>Pectinidae</taxon>
        <taxon>Mizuhopecten</taxon>
    </lineage>
</organism>
<reference evidence="1 2" key="1">
    <citation type="journal article" date="2017" name="Nat. Ecol. Evol.">
        <title>Scallop genome provides insights into evolution of bilaterian karyotype and development.</title>
        <authorList>
            <person name="Wang S."/>
            <person name="Zhang J."/>
            <person name="Jiao W."/>
            <person name="Li J."/>
            <person name="Xun X."/>
            <person name="Sun Y."/>
            <person name="Guo X."/>
            <person name="Huan P."/>
            <person name="Dong B."/>
            <person name="Zhang L."/>
            <person name="Hu X."/>
            <person name="Sun X."/>
            <person name="Wang J."/>
            <person name="Zhao C."/>
            <person name="Wang Y."/>
            <person name="Wang D."/>
            <person name="Huang X."/>
            <person name="Wang R."/>
            <person name="Lv J."/>
            <person name="Li Y."/>
            <person name="Zhang Z."/>
            <person name="Liu B."/>
            <person name="Lu W."/>
            <person name="Hui Y."/>
            <person name="Liang J."/>
            <person name="Zhou Z."/>
            <person name="Hou R."/>
            <person name="Li X."/>
            <person name="Liu Y."/>
            <person name="Li H."/>
            <person name="Ning X."/>
            <person name="Lin Y."/>
            <person name="Zhao L."/>
            <person name="Xing Q."/>
            <person name="Dou J."/>
            <person name="Li Y."/>
            <person name="Mao J."/>
            <person name="Guo H."/>
            <person name="Dou H."/>
            <person name="Li T."/>
            <person name="Mu C."/>
            <person name="Jiang W."/>
            <person name="Fu Q."/>
            <person name="Fu X."/>
            <person name="Miao Y."/>
            <person name="Liu J."/>
            <person name="Yu Q."/>
            <person name="Li R."/>
            <person name="Liao H."/>
            <person name="Li X."/>
            <person name="Kong Y."/>
            <person name="Jiang Z."/>
            <person name="Chourrout D."/>
            <person name="Li R."/>
            <person name="Bao Z."/>
        </authorList>
    </citation>
    <scope>NUCLEOTIDE SEQUENCE [LARGE SCALE GENOMIC DNA]</scope>
    <source>
        <strain evidence="1 2">PY_sf001</strain>
    </source>
</reference>
<protein>
    <submittedName>
        <fullName evidence="1">Uncharacterized protein</fullName>
    </submittedName>
</protein>
<gene>
    <name evidence="1" type="ORF">KP79_PYT20301</name>
</gene>
<accession>A0A210PRY1</accession>
<sequence length="114" mass="13131">MASNWQGDYSALQSPQILVNFSKIAIVEDKKDYGRFKIERKDLGDFTKLAFSVTFDEAQSELQVRTRKDNDLYGFNYVIKGLIKTSNLEGGLKKEKKQAFLRIEKDLKDGNFNL</sequence>